<keyword evidence="7" id="KW-1185">Reference proteome</keyword>
<gene>
    <name evidence="6" type="ORF">AL072_17130</name>
</gene>
<comment type="similarity">
    <text evidence="2">Belongs to the bacterial solute-binding protein 5 family.</text>
</comment>
<dbReference type="AlphaFoldDB" id="A0AAC8W1A9"/>
<evidence type="ECO:0000256" key="1">
    <source>
        <dbReference type="ARBA" id="ARBA00004418"/>
    </source>
</evidence>
<feature type="domain" description="Solute-binding protein family 5" evidence="5">
    <location>
        <begin position="71"/>
        <end position="448"/>
    </location>
</feature>
<feature type="chain" id="PRO_5042002768" evidence="4">
    <location>
        <begin position="26"/>
        <end position="534"/>
    </location>
</feature>
<evidence type="ECO:0000256" key="3">
    <source>
        <dbReference type="ARBA" id="ARBA00022729"/>
    </source>
</evidence>
<protein>
    <submittedName>
        <fullName evidence="6">Peptide ABC transporter substrate-binding protein</fullName>
    </submittedName>
</protein>
<dbReference type="Gene3D" id="3.90.76.10">
    <property type="entry name" value="Dipeptide-binding Protein, Domain 1"/>
    <property type="match status" value="1"/>
</dbReference>
<evidence type="ECO:0000313" key="6">
    <source>
        <dbReference type="EMBL" id="ALG73167.1"/>
    </source>
</evidence>
<dbReference type="InterPro" id="IPR030678">
    <property type="entry name" value="Peptide/Ni-bd"/>
</dbReference>
<feature type="signal peptide" evidence="4">
    <location>
        <begin position="1"/>
        <end position="25"/>
    </location>
</feature>
<evidence type="ECO:0000256" key="2">
    <source>
        <dbReference type="ARBA" id="ARBA00005695"/>
    </source>
</evidence>
<dbReference type="GO" id="GO:1904680">
    <property type="term" value="F:peptide transmembrane transporter activity"/>
    <property type="evidence" value="ECO:0007669"/>
    <property type="project" value="TreeGrafter"/>
</dbReference>
<dbReference type="InterPro" id="IPR039424">
    <property type="entry name" value="SBP_5"/>
</dbReference>
<organism evidence="6 7">
    <name type="scientific">Azospirillum thiophilum</name>
    <dbReference type="NCBI Taxonomy" id="528244"/>
    <lineage>
        <taxon>Bacteria</taxon>
        <taxon>Pseudomonadati</taxon>
        <taxon>Pseudomonadota</taxon>
        <taxon>Alphaproteobacteria</taxon>
        <taxon>Rhodospirillales</taxon>
        <taxon>Azospirillaceae</taxon>
        <taxon>Azospirillum</taxon>
    </lineage>
</organism>
<dbReference type="KEGG" id="ati:AL072_17130"/>
<accession>A0AAC8W1A9</accession>
<dbReference type="PANTHER" id="PTHR30290">
    <property type="entry name" value="PERIPLASMIC BINDING COMPONENT OF ABC TRANSPORTER"/>
    <property type="match status" value="1"/>
</dbReference>
<dbReference type="PIRSF" id="PIRSF002741">
    <property type="entry name" value="MppA"/>
    <property type="match status" value="1"/>
</dbReference>
<dbReference type="GO" id="GO:0030288">
    <property type="term" value="C:outer membrane-bounded periplasmic space"/>
    <property type="evidence" value="ECO:0007669"/>
    <property type="project" value="TreeGrafter"/>
</dbReference>
<reference evidence="7" key="1">
    <citation type="submission" date="2015-08" db="EMBL/GenBank/DDBJ databases">
        <title>Complete Genome Sequence of Azospirillum thiophilum BV-S.</title>
        <authorList>
            <person name="Fomenkov A."/>
            <person name="Vincze T."/>
            <person name="Grabovich M."/>
            <person name="Dubinina G."/>
            <person name="Orlova M."/>
            <person name="Belousova E."/>
            <person name="Roberts R.J."/>
        </authorList>
    </citation>
    <scope>NUCLEOTIDE SEQUENCE [LARGE SCALE GENOMIC DNA]</scope>
    <source>
        <strain evidence="7">BV-S</strain>
    </source>
</reference>
<sequence>MNPFARGLAVSTLLLGLTAAGPAMADKSLVFCSEANPESFNPQVTTTGTSMNAALPLYNNLIEFVRGTTRVMPGLAESYTVSEDGLTYEFRLRRDVRFHANDRFTPTRLFNADDVLFSIERQWKDGHPFHKVGRATYDYFKDMSMAALLKAVDRIDDHTVRITLNRPEAPFLANLAMPFSSIQSAEYAAALMEAGTLDLFDEEAVGTGPFQLVSFQKDVAIRYKAFEGYWGGRQPLDTLIFAINPNAAVRLNKLRSGECHLMVFPNPAELAKIGRDPNLVVQRREGLNLDYMAFNTRKAPLDDARVRRAITLAVDKQMLLDAVYQEAGRPAKNPIPPIMWSYDDSIGDYPFDQNEARRLLAEAGHAGGFTLDLWYPPVARAYMPNGKRAAELIQANLERVGIKVNLVTDEWREYRRRLALGEHDMAIYGWTGDNGDPDNFLFLLLGCDAARPGGGNFAKWCNSAFEDQVVKAKRTSVQEERIAHYHAAQRIFHQELPWYPIAHSIVSVALRREVRNYRIDPFLQVFTGVDIESE</sequence>
<dbReference type="SUPFAM" id="SSF53850">
    <property type="entry name" value="Periplasmic binding protein-like II"/>
    <property type="match status" value="1"/>
</dbReference>
<dbReference type="GO" id="GO:0042938">
    <property type="term" value="P:dipeptide transport"/>
    <property type="evidence" value="ECO:0007669"/>
    <property type="project" value="TreeGrafter"/>
</dbReference>
<evidence type="ECO:0000256" key="4">
    <source>
        <dbReference type="SAM" id="SignalP"/>
    </source>
</evidence>
<dbReference type="GO" id="GO:0043190">
    <property type="term" value="C:ATP-binding cassette (ABC) transporter complex"/>
    <property type="evidence" value="ECO:0007669"/>
    <property type="project" value="InterPro"/>
</dbReference>
<evidence type="ECO:0000259" key="5">
    <source>
        <dbReference type="Pfam" id="PF00496"/>
    </source>
</evidence>
<dbReference type="CDD" id="cd08493">
    <property type="entry name" value="PBP2_DppA_like"/>
    <property type="match status" value="1"/>
</dbReference>
<dbReference type="Gene3D" id="3.40.190.10">
    <property type="entry name" value="Periplasmic binding protein-like II"/>
    <property type="match status" value="1"/>
</dbReference>
<comment type="subcellular location">
    <subcellularLocation>
        <location evidence="1">Periplasm</location>
    </subcellularLocation>
</comment>
<dbReference type="FunFam" id="3.40.190.10:FF:000036">
    <property type="entry name" value="Dipeptide ABC transporter, substrate-binding protein"/>
    <property type="match status" value="1"/>
</dbReference>
<dbReference type="InterPro" id="IPR000914">
    <property type="entry name" value="SBP_5_dom"/>
</dbReference>
<dbReference type="PANTHER" id="PTHR30290:SF38">
    <property type="entry name" value="D,D-DIPEPTIDE-BINDING PERIPLASMIC PROTEIN DDPA-RELATED"/>
    <property type="match status" value="1"/>
</dbReference>
<dbReference type="Proteomes" id="UP000069935">
    <property type="component" value="Chromosome 2"/>
</dbReference>
<proteinExistence type="inferred from homology"/>
<keyword evidence="3 4" id="KW-0732">Signal</keyword>
<reference evidence="6 7" key="2">
    <citation type="journal article" date="2016" name="Genome Announc.">
        <title>Complete Genome Sequence of a Strain of Azospirillum thiophilum Isolated from a Sulfide Spring.</title>
        <authorList>
            <person name="Fomenkov A."/>
            <person name="Vincze T."/>
            <person name="Grabovich M."/>
            <person name="Anton B.P."/>
            <person name="Dubinina G."/>
            <person name="Orlova M."/>
            <person name="Belousova E."/>
            <person name="Roberts R.J."/>
        </authorList>
    </citation>
    <scope>NUCLEOTIDE SEQUENCE [LARGE SCALE GENOMIC DNA]</scope>
    <source>
        <strain evidence="6 7">BV-S</strain>
    </source>
</reference>
<dbReference type="Pfam" id="PF00496">
    <property type="entry name" value="SBP_bac_5"/>
    <property type="match status" value="1"/>
</dbReference>
<evidence type="ECO:0000313" key="7">
    <source>
        <dbReference type="Proteomes" id="UP000069935"/>
    </source>
</evidence>
<name>A0AAC8W1A9_9PROT</name>
<dbReference type="EMBL" id="CP012402">
    <property type="protein sequence ID" value="ALG73167.1"/>
    <property type="molecule type" value="Genomic_DNA"/>
</dbReference>
<dbReference type="Gene3D" id="3.10.105.10">
    <property type="entry name" value="Dipeptide-binding Protein, Domain 3"/>
    <property type="match status" value="1"/>
</dbReference>